<gene>
    <name evidence="2" type="ORF">E2C01_087470</name>
</gene>
<name>A0A5B7J863_PORTR</name>
<comment type="caution">
    <text evidence="2">The sequence shown here is derived from an EMBL/GenBank/DDBJ whole genome shotgun (WGS) entry which is preliminary data.</text>
</comment>
<dbReference type="PANTHER" id="PTHR47018:SF1">
    <property type="entry name" value="TESMIN_TSO1-LIKE CXC DOMAIN-CONTAINING PROTEIN"/>
    <property type="match status" value="1"/>
</dbReference>
<proteinExistence type="predicted"/>
<dbReference type="PANTHER" id="PTHR47018">
    <property type="entry name" value="CXC DOMAIN-CONTAINING PROTEIN-RELATED"/>
    <property type="match status" value="1"/>
</dbReference>
<dbReference type="Proteomes" id="UP000324222">
    <property type="component" value="Unassembled WGS sequence"/>
</dbReference>
<organism evidence="2 3">
    <name type="scientific">Portunus trituberculatus</name>
    <name type="common">Swimming crab</name>
    <name type="synonym">Neptunus trituberculatus</name>
    <dbReference type="NCBI Taxonomy" id="210409"/>
    <lineage>
        <taxon>Eukaryota</taxon>
        <taxon>Metazoa</taxon>
        <taxon>Ecdysozoa</taxon>
        <taxon>Arthropoda</taxon>
        <taxon>Crustacea</taxon>
        <taxon>Multicrustacea</taxon>
        <taxon>Malacostraca</taxon>
        <taxon>Eumalacostraca</taxon>
        <taxon>Eucarida</taxon>
        <taxon>Decapoda</taxon>
        <taxon>Pleocyemata</taxon>
        <taxon>Brachyura</taxon>
        <taxon>Eubrachyura</taxon>
        <taxon>Portunoidea</taxon>
        <taxon>Portunidae</taxon>
        <taxon>Portuninae</taxon>
        <taxon>Portunus</taxon>
    </lineage>
</organism>
<keyword evidence="3" id="KW-1185">Reference proteome</keyword>
<sequence length="289" mass="32167">MKGSGLEVFISAAFGSVSSIINGKAWTNALRAYRLIISVLLKNFFVDVPKTYQKLSDYLETVREHPTGKLWVDCLIKPTLLALILLRAERNGDFLLQQYCLKKMLLYFAAASHYNYFRYLSWYTRQMENLTKDAKADLMAGAHVCRHTDGGTAVPADQFGEQTYIKRGKGAGGIKGISISPEQITVWVNSFSVCSHLDVPMEDMYKGTDDKETPCGEKDTASTKKHKEEGEARRKLDEDDRGKIADALDKCTHPLTEQHAGVYNICNGLAAPDTVNVQDALAIGMEQSE</sequence>
<dbReference type="EMBL" id="VSRR010091077">
    <property type="protein sequence ID" value="MPC92382.1"/>
    <property type="molecule type" value="Genomic_DNA"/>
</dbReference>
<evidence type="ECO:0000256" key="1">
    <source>
        <dbReference type="SAM" id="MobiDB-lite"/>
    </source>
</evidence>
<feature type="region of interest" description="Disordered" evidence="1">
    <location>
        <begin position="205"/>
        <end position="240"/>
    </location>
</feature>
<reference evidence="2 3" key="1">
    <citation type="submission" date="2019-05" db="EMBL/GenBank/DDBJ databases">
        <title>Another draft genome of Portunus trituberculatus and its Hox gene families provides insights of decapod evolution.</title>
        <authorList>
            <person name="Jeong J.-H."/>
            <person name="Song I."/>
            <person name="Kim S."/>
            <person name="Choi T."/>
            <person name="Kim D."/>
            <person name="Ryu S."/>
            <person name="Kim W."/>
        </authorList>
    </citation>
    <scope>NUCLEOTIDE SEQUENCE [LARGE SCALE GENOMIC DNA]</scope>
    <source>
        <tissue evidence="2">Muscle</tissue>
    </source>
</reference>
<accession>A0A5B7J863</accession>
<dbReference type="AlphaFoldDB" id="A0A5B7J863"/>
<evidence type="ECO:0000313" key="2">
    <source>
        <dbReference type="EMBL" id="MPC92382.1"/>
    </source>
</evidence>
<protein>
    <submittedName>
        <fullName evidence="2">Uncharacterized protein</fullName>
    </submittedName>
</protein>
<dbReference type="OrthoDB" id="6430887at2759"/>
<evidence type="ECO:0000313" key="3">
    <source>
        <dbReference type="Proteomes" id="UP000324222"/>
    </source>
</evidence>